<reference evidence="3" key="1">
    <citation type="journal article" date="2022" name="Int. J. Syst. Evol. Microbiol.">
        <title>Anaeromyxobacter oryzae sp. nov., Anaeromyxobacter diazotrophicus sp. nov. and Anaeromyxobacter paludicola sp. nov., isolated from paddy soils.</title>
        <authorList>
            <person name="Itoh H."/>
            <person name="Xu Z."/>
            <person name="Mise K."/>
            <person name="Masuda Y."/>
            <person name="Ushijima N."/>
            <person name="Hayakawa C."/>
            <person name="Shiratori Y."/>
            <person name="Senoo K."/>
        </authorList>
    </citation>
    <scope>NUCLEOTIDE SEQUENCE [LARGE SCALE GENOMIC DNA]</scope>
    <source>
        <strain evidence="3">Red630</strain>
    </source>
</reference>
<dbReference type="RefSeq" id="WP_248344712.1">
    <property type="nucleotide sequence ID" value="NZ_AP025592.1"/>
</dbReference>
<keyword evidence="1" id="KW-0732">Signal</keyword>
<name>A0ABM7X7G7_9BACT</name>
<evidence type="ECO:0000256" key="1">
    <source>
        <dbReference type="SAM" id="SignalP"/>
    </source>
</evidence>
<dbReference type="Proteomes" id="UP001162734">
    <property type="component" value="Chromosome"/>
</dbReference>
<dbReference type="EMBL" id="AP025592">
    <property type="protein sequence ID" value="BDG07782.1"/>
    <property type="molecule type" value="Genomic_DNA"/>
</dbReference>
<proteinExistence type="predicted"/>
<evidence type="ECO:0000313" key="3">
    <source>
        <dbReference type="Proteomes" id="UP001162734"/>
    </source>
</evidence>
<gene>
    <name evidence="2" type="ORF">AMPC_08950</name>
</gene>
<protein>
    <submittedName>
        <fullName evidence="2">Uncharacterized protein</fullName>
    </submittedName>
</protein>
<accession>A0ABM7X7G7</accession>
<keyword evidence="3" id="KW-1185">Reference proteome</keyword>
<sequence length="244" mass="27409">MKHLVTIAALAAVLAPPLARADQRYYGETYNASIAPKGALDVELWSTLYQPKSGHGPQSWVHQLELETGLTDHWDIALYNIFRYEQGDTTRYQATQVESRYRLSDPGEWFVDPVLYLELRKEWIEDKPWAVEEKLILGKDIDRLNLSVNLTAEQEFIPDGGGQELEYGYAAGASWELLPWLRAGGEAFGSWRHSTAEDHTASQHYAGPAISLAVARSWLVLAAGFGLTDESDKLRARAILAFQF</sequence>
<feature type="chain" id="PRO_5045665178" evidence="1">
    <location>
        <begin position="22"/>
        <end position="244"/>
    </location>
</feature>
<evidence type="ECO:0000313" key="2">
    <source>
        <dbReference type="EMBL" id="BDG07782.1"/>
    </source>
</evidence>
<organism evidence="2 3">
    <name type="scientific">Anaeromyxobacter paludicola</name>
    <dbReference type="NCBI Taxonomy" id="2918171"/>
    <lineage>
        <taxon>Bacteria</taxon>
        <taxon>Pseudomonadati</taxon>
        <taxon>Myxococcota</taxon>
        <taxon>Myxococcia</taxon>
        <taxon>Myxococcales</taxon>
        <taxon>Cystobacterineae</taxon>
        <taxon>Anaeromyxobacteraceae</taxon>
        <taxon>Anaeromyxobacter</taxon>
    </lineage>
</organism>
<feature type="signal peptide" evidence="1">
    <location>
        <begin position="1"/>
        <end position="21"/>
    </location>
</feature>